<dbReference type="GO" id="GO:0004930">
    <property type="term" value="F:G protein-coupled receptor activity"/>
    <property type="evidence" value="ECO:0007669"/>
    <property type="project" value="UniProtKB-KW"/>
</dbReference>
<dbReference type="CDD" id="cd15229">
    <property type="entry name" value="7tmA_OR8S1-like"/>
    <property type="match status" value="1"/>
</dbReference>
<evidence type="ECO:0000256" key="2">
    <source>
        <dbReference type="ARBA" id="ARBA00022475"/>
    </source>
</evidence>
<keyword evidence="2 11" id="KW-1003">Cell membrane</keyword>
<dbReference type="GO" id="GO:0005886">
    <property type="term" value="C:plasma membrane"/>
    <property type="evidence" value="ECO:0007669"/>
    <property type="project" value="UniProtKB-SubCell"/>
</dbReference>
<evidence type="ECO:0000256" key="3">
    <source>
        <dbReference type="ARBA" id="ARBA00022692"/>
    </source>
</evidence>
<dbReference type="PROSITE" id="PS00237">
    <property type="entry name" value="G_PROTEIN_RECEP_F1_1"/>
    <property type="match status" value="1"/>
</dbReference>
<evidence type="ECO:0000256" key="9">
    <source>
        <dbReference type="ARBA" id="ARBA00023224"/>
    </source>
</evidence>
<feature type="transmembrane region" description="Helical" evidence="11">
    <location>
        <begin position="203"/>
        <end position="226"/>
    </location>
</feature>
<name>A0A1U7SGW0_ALLSI</name>
<dbReference type="FunFam" id="1.20.1070.10:FF:000015">
    <property type="entry name" value="Olfactory receptor"/>
    <property type="match status" value="1"/>
</dbReference>
<feature type="transmembrane region" description="Helical" evidence="11">
    <location>
        <begin position="238"/>
        <end position="260"/>
    </location>
</feature>
<keyword evidence="8 10" id="KW-0675">Receptor</keyword>
<evidence type="ECO:0000256" key="8">
    <source>
        <dbReference type="ARBA" id="ARBA00023170"/>
    </source>
</evidence>
<keyword evidence="7 11" id="KW-0472">Membrane</keyword>
<keyword evidence="5 11" id="KW-1133">Transmembrane helix</keyword>
<dbReference type="InParanoid" id="A0A1U7SGW0"/>
<feature type="transmembrane region" description="Helical" evidence="11">
    <location>
        <begin position="60"/>
        <end position="78"/>
    </location>
</feature>
<keyword evidence="3 10" id="KW-0812">Transmembrane</keyword>
<reference evidence="14" key="1">
    <citation type="submission" date="2025-08" db="UniProtKB">
        <authorList>
            <consortium name="RefSeq"/>
        </authorList>
    </citation>
    <scope>IDENTIFICATION</scope>
</reference>
<dbReference type="InterPro" id="IPR050516">
    <property type="entry name" value="Olfactory_GPCR"/>
</dbReference>
<dbReference type="SUPFAM" id="SSF81321">
    <property type="entry name" value="Family A G protein-coupled receptor-like"/>
    <property type="match status" value="1"/>
</dbReference>
<keyword evidence="6 10" id="KW-0297">G-protein coupled receptor</keyword>
<feature type="transmembrane region" description="Helical" evidence="11">
    <location>
        <begin position="25"/>
        <end position="48"/>
    </location>
</feature>
<dbReference type="InterPro" id="IPR000276">
    <property type="entry name" value="GPCR_Rhodpsn"/>
</dbReference>
<dbReference type="KEGG" id="asn:102377043"/>
<dbReference type="Pfam" id="PF13853">
    <property type="entry name" value="7tm_4"/>
    <property type="match status" value="1"/>
</dbReference>
<keyword evidence="11" id="KW-0716">Sensory transduction</keyword>
<feature type="transmembrane region" description="Helical" evidence="11">
    <location>
        <begin position="98"/>
        <end position="120"/>
    </location>
</feature>
<organism evidence="13 14">
    <name type="scientific">Alligator sinensis</name>
    <name type="common">Chinese alligator</name>
    <dbReference type="NCBI Taxonomy" id="38654"/>
    <lineage>
        <taxon>Eukaryota</taxon>
        <taxon>Metazoa</taxon>
        <taxon>Chordata</taxon>
        <taxon>Craniata</taxon>
        <taxon>Vertebrata</taxon>
        <taxon>Euteleostomi</taxon>
        <taxon>Archelosauria</taxon>
        <taxon>Archosauria</taxon>
        <taxon>Crocodylia</taxon>
        <taxon>Alligatoridae</taxon>
        <taxon>Alligatorinae</taxon>
        <taxon>Alligator</taxon>
    </lineage>
</organism>
<evidence type="ECO:0000256" key="7">
    <source>
        <dbReference type="ARBA" id="ARBA00023136"/>
    </source>
</evidence>
<evidence type="ECO:0000256" key="4">
    <source>
        <dbReference type="ARBA" id="ARBA00022725"/>
    </source>
</evidence>
<dbReference type="InterPro" id="IPR000725">
    <property type="entry name" value="Olfact_rcpt"/>
</dbReference>
<evidence type="ECO:0000313" key="14">
    <source>
        <dbReference type="RefSeq" id="XP_006031644.3"/>
    </source>
</evidence>
<dbReference type="PRINTS" id="PR00245">
    <property type="entry name" value="OLFACTORYR"/>
</dbReference>
<accession>A0A1U7SGW0</accession>
<sequence length="311" mass="34488">MAMVNYTTTRYFVLEGVSSDPQLQLFLFVIFLLIYLLTVVGNGAIMVVTRADPHLHTPMYFFLFHLSFLDICYSSVTVPKMLQNLLAGKKNISLPGCIAQMTLILLMACTEVFMLSAMAYDRYAAICKPLYYVRIMNKQVCMRLVGGAWLISILHSLTNTAPVLQLHFCGHKELNNFSCELPSLLEASCAGTFISKMTFLTSAMIVSSTSLSINLVSYICIISSILRIRSGEGRGKAFSTCSSHLTVVLLCYGAAFARYLRPNSASSVVLDRLFTVQYSILMPMLNPIIYSLRNKDVKAALGKLLGEMKGI</sequence>
<evidence type="ECO:0000256" key="1">
    <source>
        <dbReference type="ARBA" id="ARBA00004651"/>
    </source>
</evidence>
<dbReference type="Gene3D" id="1.20.1070.10">
    <property type="entry name" value="Rhodopsin 7-helix transmembrane proteins"/>
    <property type="match status" value="1"/>
</dbReference>
<comment type="similarity">
    <text evidence="10">Belongs to the G-protein coupled receptor 1 family.</text>
</comment>
<dbReference type="AlphaFoldDB" id="A0A1U7SGW0"/>
<evidence type="ECO:0000256" key="10">
    <source>
        <dbReference type="RuleBase" id="RU000688"/>
    </source>
</evidence>
<keyword evidence="13" id="KW-1185">Reference proteome</keyword>
<dbReference type="GeneID" id="102377043"/>
<dbReference type="PANTHER" id="PTHR26452">
    <property type="entry name" value="OLFACTORY RECEPTOR"/>
    <property type="match status" value="1"/>
</dbReference>
<gene>
    <name evidence="14" type="primary">LOC102377043</name>
</gene>
<feature type="transmembrane region" description="Helical" evidence="11">
    <location>
        <begin position="140"/>
        <end position="158"/>
    </location>
</feature>
<dbReference type="PRINTS" id="PR00237">
    <property type="entry name" value="GPCRRHODOPSN"/>
</dbReference>
<evidence type="ECO:0000256" key="5">
    <source>
        <dbReference type="ARBA" id="ARBA00022989"/>
    </source>
</evidence>
<evidence type="ECO:0000256" key="6">
    <source>
        <dbReference type="ARBA" id="ARBA00023040"/>
    </source>
</evidence>
<dbReference type="InterPro" id="IPR017452">
    <property type="entry name" value="GPCR_Rhodpsn_7TM"/>
</dbReference>
<evidence type="ECO:0000259" key="12">
    <source>
        <dbReference type="PROSITE" id="PS50262"/>
    </source>
</evidence>
<evidence type="ECO:0000256" key="11">
    <source>
        <dbReference type="RuleBase" id="RU363047"/>
    </source>
</evidence>
<feature type="domain" description="G-protein coupled receptors family 1 profile" evidence="12">
    <location>
        <begin position="41"/>
        <end position="290"/>
    </location>
</feature>
<dbReference type="GO" id="GO:0004984">
    <property type="term" value="F:olfactory receptor activity"/>
    <property type="evidence" value="ECO:0007669"/>
    <property type="project" value="InterPro"/>
</dbReference>
<keyword evidence="4 11" id="KW-0552">Olfaction</keyword>
<proteinExistence type="inferred from homology"/>
<dbReference type="eggNOG" id="ENOG502T8A6">
    <property type="taxonomic scope" value="Eukaryota"/>
</dbReference>
<feature type="transmembrane region" description="Helical" evidence="11">
    <location>
        <begin position="272"/>
        <end position="292"/>
    </location>
</feature>
<comment type="subcellular location">
    <subcellularLocation>
        <location evidence="1 11">Cell membrane</location>
        <topology evidence="1 11">Multi-pass membrane protein</topology>
    </subcellularLocation>
</comment>
<dbReference type="Proteomes" id="UP000189705">
    <property type="component" value="Unplaced"/>
</dbReference>
<protein>
    <recommendedName>
        <fullName evidence="11">Olfactory receptor</fullName>
    </recommendedName>
</protein>
<evidence type="ECO:0000313" key="13">
    <source>
        <dbReference type="Proteomes" id="UP000189705"/>
    </source>
</evidence>
<keyword evidence="9 10" id="KW-0807">Transducer</keyword>
<dbReference type="RefSeq" id="XP_006031644.3">
    <property type="nucleotide sequence ID" value="XM_006031582.3"/>
</dbReference>
<dbReference type="PROSITE" id="PS50262">
    <property type="entry name" value="G_PROTEIN_RECEP_F1_2"/>
    <property type="match status" value="1"/>
</dbReference>